<accession>G3A3U8</accession>
<evidence type="ECO:0000256" key="1">
    <source>
        <dbReference type="SAM" id="Phobius"/>
    </source>
</evidence>
<proteinExistence type="predicted"/>
<dbReference type="EMBL" id="FR854088">
    <property type="protein sequence ID" value="CCA88559.1"/>
    <property type="molecule type" value="Genomic_DNA"/>
</dbReference>
<protein>
    <submittedName>
        <fullName evidence="3">Uncharacterized protein</fullName>
    </submittedName>
</protein>
<sequence length="87" mass="8949">MKVKLQALKEGVARNALLASVAVVGMVGAAAAQAQTAFDFPTAMQPVFDSTTSNATALGTKAIAAAVIVWGIYIGFRIGRKLVNKVA</sequence>
<reference evidence="3" key="1">
    <citation type="journal article" date="2011" name="PLoS ONE">
        <title>Ralstonia syzygii, the Blood Disease Bacterium and some Asian R. solanacearum strains form a single genomic species despite divergent lifestyles.</title>
        <authorList>
            <person name="Remenant B."/>
            <person name="de Cambiaire J.C."/>
            <person name="Cellier G."/>
            <person name="Jacobs J.M."/>
            <person name="Mangenot S."/>
            <person name="Barbe V."/>
            <person name="Lajus A."/>
            <person name="Vallenet D."/>
            <person name="Medigue C."/>
            <person name="Fegan M."/>
            <person name="Allen C."/>
            <person name="Prior P."/>
        </authorList>
    </citation>
    <scope>NUCLEOTIDE SEQUENCE</scope>
    <source>
        <strain evidence="3">R24</strain>
    </source>
</reference>
<feature type="chain" id="PRO_5003441982" evidence="2">
    <location>
        <begin position="35"/>
        <end position="87"/>
    </location>
</feature>
<reference evidence="3" key="2">
    <citation type="submission" date="2011-04" db="EMBL/GenBank/DDBJ databases">
        <authorList>
            <person name="Genoscope - CEA"/>
        </authorList>
    </citation>
    <scope>NUCLEOTIDE SEQUENCE</scope>
    <source>
        <strain evidence="3">R24</strain>
    </source>
</reference>
<dbReference type="RefSeq" id="WP_197331770.1">
    <property type="nucleotide sequence ID" value="NZ_CP115944.1"/>
</dbReference>
<evidence type="ECO:0000313" key="3">
    <source>
        <dbReference type="EMBL" id="CCA88559.1"/>
    </source>
</evidence>
<feature type="transmembrane region" description="Helical" evidence="1">
    <location>
        <begin position="58"/>
        <end position="76"/>
    </location>
</feature>
<organism evidence="3">
    <name type="scientific">Ralstonia syzygii R24</name>
    <dbReference type="NCBI Taxonomy" id="907261"/>
    <lineage>
        <taxon>Bacteria</taxon>
        <taxon>Pseudomonadati</taxon>
        <taxon>Pseudomonadota</taxon>
        <taxon>Betaproteobacteria</taxon>
        <taxon>Burkholderiales</taxon>
        <taxon>Burkholderiaceae</taxon>
        <taxon>Ralstonia</taxon>
        <taxon>Ralstonia solanacearum species complex</taxon>
    </lineage>
</organism>
<keyword evidence="1" id="KW-1133">Transmembrane helix</keyword>
<name>G3A3U8_9RALS</name>
<keyword evidence="1" id="KW-0472">Membrane</keyword>
<gene>
    <name evidence="3" type="ORF">RALSY_30306</name>
</gene>
<evidence type="ECO:0000256" key="2">
    <source>
        <dbReference type="SAM" id="SignalP"/>
    </source>
</evidence>
<dbReference type="AlphaFoldDB" id="G3A3U8"/>
<feature type="signal peptide" evidence="2">
    <location>
        <begin position="1"/>
        <end position="34"/>
    </location>
</feature>
<keyword evidence="2" id="KW-0732">Signal</keyword>
<keyword evidence="1" id="KW-0812">Transmembrane</keyword>